<dbReference type="STRING" id="27835.A0A0N4XDD3"/>
<dbReference type="PANTHER" id="PTHR23151:SF90">
    <property type="entry name" value="DIHYDROLIPOYLLYSINE-RESIDUE ACETYLTRANSFERASE COMPONENT OF PYRUVATE DEHYDROGENASE COMPLEX, MITOCHONDRIAL-RELATED"/>
    <property type="match status" value="1"/>
</dbReference>
<dbReference type="WBParaSite" id="NBR_0000051901-mRNA-1">
    <property type="protein sequence ID" value="NBR_0000051901-mRNA-1"/>
    <property type="gene ID" value="NBR_0000051901"/>
</dbReference>
<dbReference type="SUPFAM" id="SSF52777">
    <property type="entry name" value="CoA-dependent acyltransferases"/>
    <property type="match status" value="1"/>
</dbReference>
<dbReference type="AlphaFoldDB" id="A0A0N4XDD3"/>
<feature type="domain" description="2-oxoacid dehydrogenase acyltransferase catalytic" evidence="1">
    <location>
        <begin position="19"/>
        <end position="124"/>
    </location>
</feature>
<dbReference type="GO" id="GO:0004742">
    <property type="term" value="F:dihydrolipoyllysine-residue acetyltransferase activity"/>
    <property type="evidence" value="ECO:0007669"/>
    <property type="project" value="TreeGrafter"/>
</dbReference>
<proteinExistence type="predicted"/>
<dbReference type="InterPro" id="IPR023213">
    <property type="entry name" value="CAT-like_dom_sf"/>
</dbReference>
<dbReference type="InterPro" id="IPR045257">
    <property type="entry name" value="E2/Pdx1"/>
</dbReference>
<gene>
    <name evidence="2" type="ORF">NBR_LOCUS520</name>
</gene>
<accession>A0A0N4XDD3</accession>
<evidence type="ECO:0000259" key="1">
    <source>
        <dbReference type="Pfam" id="PF00198"/>
    </source>
</evidence>
<evidence type="ECO:0000313" key="3">
    <source>
        <dbReference type="Proteomes" id="UP000271162"/>
    </source>
</evidence>
<sequence>MHLIKKTSSCAEGRWKFAVPEVNVQYSPDTQKASYLPTVDISVAVATPNGLITPIVNSADILGVQEISMRVKELAGRARENKLQPKEFQGGTFTISNLGMFGSVEQFTAIINPPQAAILAVGGSRLELDDEFKPINSETAAQSFLNHFSSSLSDPDFMVAEPITPELNFDFSRLL</sequence>
<name>A0A0N4XDD3_NIPBR</name>
<keyword evidence="3" id="KW-1185">Reference proteome</keyword>
<reference evidence="2 3" key="2">
    <citation type="submission" date="2018-11" db="EMBL/GenBank/DDBJ databases">
        <authorList>
            <consortium name="Pathogen Informatics"/>
        </authorList>
    </citation>
    <scope>NUCLEOTIDE SEQUENCE [LARGE SCALE GENOMIC DNA]</scope>
</reference>
<dbReference type="PANTHER" id="PTHR23151">
    <property type="entry name" value="DIHYDROLIPOAMIDE ACETYL/SUCCINYL-TRANSFERASE-RELATED"/>
    <property type="match status" value="1"/>
</dbReference>
<dbReference type="EMBL" id="UYSL01000228">
    <property type="protein sequence ID" value="VDL63222.1"/>
    <property type="molecule type" value="Genomic_DNA"/>
</dbReference>
<dbReference type="OMA" id="KLMPNEF"/>
<evidence type="ECO:0000313" key="4">
    <source>
        <dbReference type="WBParaSite" id="NBR_0000051901-mRNA-1"/>
    </source>
</evidence>
<dbReference type="InterPro" id="IPR001078">
    <property type="entry name" value="2-oxoacid_DH_actylTfrase"/>
</dbReference>
<reference evidence="4" key="1">
    <citation type="submission" date="2017-02" db="UniProtKB">
        <authorList>
            <consortium name="WormBaseParasite"/>
        </authorList>
    </citation>
    <scope>IDENTIFICATION</scope>
</reference>
<dbReference type="Pfam" id="PF00198">
    <property type="entry name" value="2-oxoacid_dh"/>
    <property type="match status" value="1"/>
</dbReference>
<organism evidence="4">
    <name type="scientific">Nippostrongylus brasiliensis</name>
    <name type="common">Rat hookworm</name>
    <dbReference type="NCBI Taxonomy" id="27835"/>
    <lineage>
        <taxon>Eukaryota</taxon>
        <taxon>Metazoa</taxon>
        <taxon>Ecdysozoa</taxon>
        <taxon>Nematoda</taxon>
        <taxon>Chromadorea</taxon>
        <taxon>Rhabditida</taxon>
        <taxon>Rhabditina</taxon>
        <taxon>Rhabditomorpha</taxon>
        <taxon>Strongyloidea</taxon>
        <taxon>Heligmosomidae</taxon>
        <taxon>Nippostrongylus</taxon>
    </lineage>
</organism>
<dbReference type="Gene3D" id="3.30.559.10">
    <property type="entry name" value="Chloramphenicol acetyltransferase-like domain"/>
    <property type="match status" value="1"/>
</dbReference>
<dbReference type="Proteomes" id="UP000271162">
    <property type="component" value="Unassembled WGS sequence"/>
</dbReference>
<dbReference type="GO" id="GO:0045254">
    <property type="term" value="C:pyruvate dehydrogenase complex"/>
    <property type="evidence" value="ECO:0007669"/>
    <property type="project" value="InterPro"/>
</dbReference>
<evidence type="ECO:0000313" key="2">
    <source>
        <dbReference type="EMBL" id="VDL63222.1"/>
    </source>
</evidence>
<dbReference type="GO" id="GO:0006086">
    <property type="term" value="P:pyruvate decarboxylation to acetyl-CoA"/>
    <property type="evidence" value="ECO:0007669"/>
    <property type="project" value="InterPro"/>
</dbReference>
<protein>
    <submittedName>
        <fullName evidence="4">2-oxoacid_dh domain-containing protein</fullName>
    </submittedName>
</protein>